<accession>A0A368NE39</accession>
<organism evidence="6 7">
    <name type="scientific">Corallincola holothuriorum</name>
    <dbReference type="NCBI Taxonomy" id="2282215"/>
    <lineage>
        <taxon>Bacteria</taxon>
        <taxon>Pseudomonadati</taxon>
        <taxon>Pseudomonadota</taxon>
        <taxon>Gammaproteobacteria</taxon>
        <taxon>Alteromonadales</taxon>
        <taxon>Psychromonadaceae</taxon>
        <taxon>Corallincola</taxon>
    </lineage>
</organism>
<dbReference type="Gene3D" id="3.30.70.270">
    <property type="match status" value="1"/>
</dbReference>
<evidence type="ECO:0000313" key="6">
    <source>
        <dbReference type="EMBL" id="RCU48852.1"/>
    </source>
</evidence>
<dbReference type="InterPro" id="IPR000160">
    <property type="entry name" value="GGDEF_dom"/>
</dbReference>
<dbReference type="Pfam" id="PF00990">
    <property type="entry name" value="GGDEF"/>
    <property type="match status" value="1"/>
</dbReference>
<dbReference type="GO" id="GO:0052621">
    <property type="term" value="F:diguanylate cyclase activity"/>
    <property type="evidence" value="ECO:0007669"/>
    <property type="project" value="UniProtKB-EC"/>
</dbReference>
<dbReference type="Pfam" id="PF20975">
    <property type="entry name" value="DGCcoil"/>
    <property type="match status" value="1"/>
</dbReference>
<dbReference type="OrthoDB" id="9812260at2"/>
<dbReference type="EMBL" id="QPID01000008">
    <property type="protein sequence ID" value="RCU48852.1"/>
    <property type="molecule type" value="Genomic_DNA"/>
</dbReference>
<proteinExistence type="predicted"/>
<comment type="catalytic activity">
    <reaction evidence="3">
        <text>2 GTP = 3',3'-c-di-GMP + 2 diphosphate</text>
        <dbReference type="Rhea" id="RHEA:24898"/>
        <dbReference type="ChEBI" id="CHEBI:33019"/>
        <dbReference type="ChEBI" id="CHEBI:37565"/>
        <dbReference type="ChEBI" id="CHEBI:58805"/>
        <dbReference type="EC" id="2.7.7.65"/>
    </reaction>
</comment>
<name>A0A368NE39_9GAMM</name>
<dbReference type="InterPro" id="IPR043128">
    <property type="entry name" value="Rev_trsase/Diguanyl_cyclase"/>
</dbReference>
<dbReference type="AlphaFoldDB" id="A0A368NE39"/>
<dbReference type="InterPro" id="IPR048516">
    <property type="entry name" value="DGCcoil"/>
</dbReference>
<dbReference type="InterPro" id="IPR050469">
    <property type="entry name" value="Diguanylate_Cyclase"/>
</dbReference>
<feature type="coiled-coil region" evidence="4">
    <location>
        <begin position="12"/>
        <end position="39"/>
    </location>
</feature>
<keyword evidence="7" id="KW-1185">Reference proteome</keyword>
<feature type="domain" description="GGDEF" evidence="5">
    <location>
        <begin position="389"/>
        <end position="519"/>
    </location>
</feature>
<gene>
    <name evidence="6" type="ORF">DU002_13805</name>
</gene>
<evidence type="ECO:0000259" key="5">
    <source>
        <dbReference type="PROSITE" id="PS50887"/>
    </source>
</evidence>
<evidence type="ECO:0000313" key="7">
    <source>
        <dbReference type="Proteomes" id="UP000252558"/>
    </source>
</evidence>
<dbReference type="Proteomes" id="UP000252558">
    <property type="component" value="Unassembled WGS sequence"/>
</dbReference>
<feature type="coiled-coil region" evidence="4">
    <location>
        <begin position="276"/>
        <end position="358"/>
    </location>
</feature>
<dbReference type="SMART" id="SM00267">
    <property type="entry name" value="GGDEF"/>
    <property type="match status" value="1"/>
</dbReference>
<dbReference type="InterPro" id="IPR029787">
    <property type="entry name" value="Nucleotide_cyclase"/>
</dbReference>
<dbReference type="SUPFAM" id="SSF55073">
    <property type="entry name" value="Nucleotide cyclase"/>
    <property type="match status" value="1"/>
</dbReference>
<comment type="caution">
    <text evidence="6">The sequence shown here is derived from an EMBL/GenBank/DDBJ whole genome shotgun (WGS) entry which is preliminary data.</text>
</comment>
<dbReference type="NCBIfam" id="TIGR00254">
    <property type="entry name" value="GGDEF"/>
    <property type="match status" value="1"/>
</dbReference>
<dbReference type="RefSeq" id="WP_114338976.1">
    <property type="nucleotide sequence ID" value="NZ_QPID01000008.1"/>
</dbReference>
<dbReference type="PANTHER" id="PTHR45138:SF9">
    <property type="entry name" value="DIGUANYLATE CYCLASE DGCM-RELATED"/>
    <property type="match status" value="1"/>
</dbReference>
<sequence>MMTESAPASANIALVSQKLQQSQQAYQQLEVRYKQEAAALYKLINKLSLACKGQNIELDNKLALLRGHLTENLSIEKANKLLLSIDQLLNSHTSHVEKQLSYTRDQFQTSGKNLQQWRGLPPQLRRDLRSLIDSSGKVEQSVYDFLPHLQKLVELYNHAYDAAGSGDTAAPQQVRELKREFSDELLALMTEVEFDNEANTRLKQLKQKVGLANDIDELLSYCIELIKLLVESVQQERKSSEAFLNHLNEALSTVYGAVTQTLQNSQLLTEQSREVNSALKTQIEKLGAEVDAANDLDLLKEKVRLHLQEIASALEKRERLAEQEQSLNELLMAMQNRIDTLEEDAKSYRSRLNEQRQQLYLDSLTQLPNRAAFNERLEIEYQRWKRYGGDLSIAVLDLDHFKNINDTYGHIAGDKTLQVIAKLLGKTVRKTDFICRFGGEEFVLILPEQTAESATQPMNKLRIAVSKLPFKFKGQNVTVTVSIGLATFNKGENTETVFERADQALYAAKESGRNQLVIK</sequence>
<dbReference type="PANTHER" id="PTHR45138">
    <property type="entry name" value="REGULATORY COMPONENTS OF SENSORY TRANSDUCTION SYSTEM"/>
    <property type="match status" value="1"/>
</dbReference>
<dbReference type="FunFam" id="3.30.70.270:FF:000001">
    <property type="entry name" value="Diguanylate cyclase domain protein"/>
    <property type="match status" value="1"/>
</dbReference>
<reference evidence="6 7" key="1">
    <citation type="submission" date="2018-07" db="EMBL/GenBank/DDBJ databases">
        <title>Corallincola holothuriorum sp. nov., a new facultative anaerobe isolated from sea cucumber Apostichopus japonicus.</title>
        <authorList>
            <person name="Xia H."/>
        </authorList>
    </citation>
    <scope>NUCLEOTIDE SEQUENCE [LARGE SCALE GENOMIC DNA]</scope>
    <source>
        <strain evidence="6 7">C4</strain>
    </source>
</reference>
<keyword evidence="4" id="KW-0175">Coiled coil</keyword>
<dbReference type="GO" id="GO:0005886">
    <property type="term" value="C:plasma membrane"/>
    <property type="evidence" value="ECO:0007669"/>
    <property type="project" value="TreeGrafter"/>
</dbReference>
<evidence type="ECO:0000256" key="4">
    <source>
        <dbReference type="SAM" id="Coils"/>
    </source>
</evidence>
<dbReference type="GO" id="GO:0043709">
    <property type="term" value="P:cell adhesion involved in single-species biofilm formation"/>
    <property type="evidence" value="ECO:0007669"/>
    <property type="project" value="TreeGrafter"/>
</dbReference>
<dbReference type="EC" id="2.7.7.65" evidence="2"/>
<comment type="cofactor">
    <cofactor evidence="1">
        <name>Mg(2+)</name>
        <dbReference type="ChEBI" id="CHEBI:18420"/>
    </cofactor>
</comment>
<evidence type="ECO:0000256" key="3">
    <source>
        <dbReference type="ARBA" id="ARBA00034247"/>
    </source>
</evidence>
<dbReference type="CDD" id="cd01949">
    <property type="entry name" value="GGDEF"/>
    <property type="match status" value="1"/>
</dbReference>
<dbReference type="PROSITE" id="PS50887">
    <property type="entry name" value="GGDEF"/>
    <property type="match status" value="1"/>
</dbReference>
<evidence type="ECO:0000256" key="2">
    <source>
        <dbReference type="ARBA" id="ARBA00012528"/>
    </source>
</evidence>
<evidence type="ECO:0000256" key="1">
    <source>
        <dbReference type="ARBA" id="ARBA00001946"/>
    </source>
</evidence>
<dbReference type="GO" id="GO:1902201">
    <property type="term" value="P:negative regulation of bacterial-type flagellum-dependent cell motility"/>
    <property type="evidence" value="ECO:0007669"/>
    <property type="project" value="TreeGrafter"/>
</dbReference>
<protein>
    <recommendedName>
        <fullName evidence="2">diguanylate cyclase</fullName>
        <ecNumber evidence="2">2.7.7.65</ecNumber>
    </recommendedName>
</protein>